<evidence type="ECO:0000313" key="2">
    <source>
        <dbReference type="Proteomes" id="UP000245125"/>
    </source>
</evidence>
<evidence type="ECO:0000313" key="1">
    <source>
        <dbReference type="EMBL" id="SPQ01316.1"/>
    </source>
</evidence>
<gene>
    <name evidence="1" type="ORF">NBG4_50048</name>
</gene>
<reference evidence="2" key="1">
    <citation type="submission" date="2018-03" db="EMBL/GenBank/DDBJ databases">
        <authorList>
            <person name="Zecchin S."/>
        </authorList>
    </citation>
    <scope>NUCLEOTIDE SEQUENCE [LARGE SCALE GENOMIC DNA]</scope>
</reference>
<name>A0A2U3QIT0_9BACT</name>
<dbReference type="Proteomes" id="UP000245125">
    <property type="component" value="Unassembled WGS sequence"/>
</dbReference>
<dbReference type="EMBL" id="OUUY01000097">
    <property type="protein sequence ID" value="SPQ01316.1"/>
    <property type="molecule type" value="Genomic_DNA"/>
</dbReference>
<protein>
    <submittedName>
        <fullName evidence="1">Uncharacterized protein</fullName>
    </submittedName>
</protein>
<dbReference type="AlphaFoldDB" id="A0A2U3QIT0"/>
<organism evidence="1 2">
    <name type="scientific">Candidatus Sulfobium mesophilum</name>
    <dbReference type="NCBI Taxonomy" id="2016548"/>
    <lineage>
        <taxon>Bacteria</taxon>
        <taxon>Pseudomonadati</taxon>
        <taxon>Nitrospirota</taxon>
        <taxon>Nitrospiria</taxon>
        <taxon>Nitrospirales</taxon>
        <taxon>Nitrospiraceae</taxon>
        <taxon>Candidatus Sulfobium</taxon>
    </lineage>
</organism>
<accession>A0A2U3QIT0</accession>
<sequence>MRRFIEQEDVFRSLNRFFSLYENIPEVASSCRTFHTIYNPCERKGSDCAEGVRAFYEEAFSLLEDNASEKGYSNDILELQHDLYKEFEHILSFAGTDFRHHFVIVIPVADRPLMLRNCLQSLVKQCHIFSYGKSPLEPGARFGNISVFVFDDSADDINSVNIRDICAETTAAGVNTFYVDADQQTELIRRIPEGLRGQLNGLVGDFDSRLRHHKGASITRNIASLYIHCRLPEFGDKTLVWFIDSDEEFMVKIKKDGEVMTVPFINYFYWLDRIFTQSDVEVLTGKVVGDPPVTPSVMINSFLDDMIYFLEQMAVIDPEAECIFHDSSASNTFSADYHDMAPLFGYSRTASARKYSCSLTGKHSALSCFADFSKLSPSFFYGLHPTRTQFFSYGNGFNKTEHARTVYTGNYVVSSAGLRHFIPFAGLGLRMAGPTFGRVLRRVVGDKFVSANLPLLHRRTSSGNRMNEFRSGVVEEGGLLDLSEEFRRQFWGDVMLFSAESLSEKGYPEKLLAHAEIADAVGKVQTDIYKIYREHQALTAEKVSRVRQLFSNPSAWWNLRQDTVSSVASLKTFICLVEKNFGPSSEVMKTIADQIADGFWTKKIITALSTYYDDSRIWNDLFKLS</sequence>
<keyword evidence="2" id="KW-1185">Reference proteome</keyword>
<proteinExistence type="predicted"/>